<accession>A0AAD9Q057</accession>
<evidence type="ECO:0000313" key="2">
    <source>
        <dbReference type="EMBL" id="KAK2552236.1"/>
    </source>
</evidence>
<feature type="compositionally biased region" description="Polar residues" evidence="1">
    <location>
        <begin position="71"/>
        <end position="82"/>
    </location>
</feature>
<proteinExistence type="predicted"/>
<feature type="region of interest" description="Disordered" evidence="1">
    <location>
        <begin position="65"/>
        <end position="89"/>
    </location>
</feature>
<organism evidence="2 3">
    <name type="scientific">Acropora cervicornis</name>
    <name type="common">Staghorn coral</name>
    <dbReference type="NCBI Taxonomy" id="6130"/>
    <lineage>
        <taxon>Eukaryota</taxon>
        <taxon>Metazoa</taxon>
        <taxon>Cnidaria</taxon>
        <taxon>Anthozoa</taxon>
        <taxon>Hexacorallia</taxon>
        <taxon>Scleractinia</taxon>
        <taxon>Astrocoeniina</taxon>
        <taxon>Acroporidae</taxon>
        <taxon>Acropora</taxon>
    </lineage>
</organism>
<sequence>MRLSDAIVTFQLDCGATVKILPVDIYQRIFHDHQMKRLQHTQTTVVIFDKSELEPLGYVKVETLNPKNERMNSASSRDTPSPQKAIHHF</sequence>
<comment type="caution">
    <text evidence="2">The sequence shown here is derived from an EMBL/GenBank/DDBJ whole genome shotgun (WGS) entry which is preliminary data.</text>
</comment>
<keyword evidence="3" id="KW-1185">Reference proteome</keyword>
<dbReference type="EMBL" id="JARQWQ010000089">
    <property type="protein sequence ID" value="KAK2552236.1"/>
    <property type="molecule type" value="Genomic_DNA"/>
</dbReference>
<reference evidence="2" key="1">
    <citation type="journal article" date="2023" name="G3 (Bethesda)">
        <title>Whole genome assembly and annotation of the endangered Caribbean coral Acropora cervicornis.</title>
        <authorList>
            <person name="Selwyn J.D."/>
            <person name="Vollmer S.V."/>
        </authorList>
    </citation>
    <scope>NUCLEOTIDE SEQUENCE</scope>
    <source>
        <strain evidence="2">K2</strain>
    </source>
</reference>
<evidence type="ECO:0000256" key="1">
    <source>
        <dbReference type="SAM" id="MobiDB-lite"/>
    </source>
</evidence>
<protein>
    <submittedName>
        <fullName evidence="2">Uncharacterized protein</fullName>
    </submittedName>
</protein>
<evidence type="ECO:0000313" key="3">
    <source>
        <dbReference type="Proteomes" id="UP001249851"/>
    </source>
</evidence>
<dbReference type="AlphaFoldDB" id="A0AAD9Q057"/>
<name>A0AAD9Q057_ACRCE</name>
<gene>
    <name evidence="2" type="ORF">P5673_026763</name>
</gene>
<dbReference type="Proteomes" id="UP001249851">
    <property type="component" value="Unassembled WGS sequence"/>
</dbReference>
<reference evidence="2" key="2">
    <citation type="journal article" date="2023" name="Science">
        <title>Genomic signatures of disease resistance in endangered staghorn corals.</title>
        <authorList>
            <person name="Vollmer S.V."/>
            <person name="Selwyn J.D."/>
            <person name="Despard B.A."/>
            <person name="Roesel C.L."/>
        </authorList>
    </citation>
    <scope>NUCLEOTIDE SEQUENCE</scope>
    <source>
        <strain evidence="2">K2</strain>
    </source>
</reference>